<organism evidence="2">
    <name type="scientific">Equus asinus asinus</name>
    <dbReference type="NCBI Taxonomy" id="83772"/>
    <lineage>
        <taxon>Eukaryota</taxon>
        <taxon>Metazoa</taxon>
        <taxon>Chordata</taxon>
        <taxon>Craniata</taxon>
        <taxon>Vertebrata</taxon>
        <taxon>Euteleostomi</taxon>
        <taxon>Mammalia</taxon>
        <taxon>Eutheria</taxon>
        <taxon>Laurasiatheria</taxon>
        <taxon>Perissodactyla</taxon>
        <taxon>Equidae</taxon>
        <taxon>Equus</taxon>
    </lineage>
</organism>
<evidence type="ECO:0000313" key="2">
    <source>
        <dbReference type="Ensembl" id="ENSEASP00005006723.1"/>
    </source>
</evidence>
<dbReference type="AlphaFoldDB" id="A0A8C4L745"/>
<dbReference type="Ensembl" id="ENSEAST00005007349.1">
    <property type="protein sequence ID" value="ENSEASP00005006723.1"/>
    <property type="gene ID" value="ENSEASG00005004966.1"/>
</dbReference>
<protein>
    <submittedName>
        <fullName evidence="2">Uncharacterized protein</fullName>
    </submittedName>
</protein>
<sequence length="85" mass="8831">LVTIVTVSSPWLHTNCPGSMAQPTASVVGPSEGTCHHLSSPGPWHLMMGVRDWTPSPCPLPVSPGPDAQPTGPLVQPSPFHSCLA</sequence>
<proteinExistence type="predicted"/>
<feature type="region of interest" description="Disordered" evidence="1">
    <location>
        <begin position="58"/>
        <end position="85"/>
    </location>
</feature>
<accession>A0A8C4L745</accession>
<name>A0A8C4L745_EQUAS</name>
<evidence type="ECO:0000256" key="1">
    <source>
        <dbReference type="SAM" id="MobiDB-lite"/>
    </source>
</evidence>
<reference evidence="2" key="1">
    <citation type="submission" date="2023-03" db="UniProtKB">
        <authorList>
            <consortium name="Ensembl"/>
        </authorList>
    </citation>
    <scope>IDENTIFICATION</scope>
</reference>